<name>A0ABD2NUP3_9CUCU</name>
<dbReference type="AlphaFoldDB" id="A0ABD2NUP3"/>
<proteinExistence type="predicted"/>
<evidence type="ECO:0000313" key="1">
    <source>
        <dbReference type="EMBL" id="KAL3282272.1"/>
    </source>
</evidence>
<protein>
    <submittedName>
        <fullName evidence="1">Uncharacterized protein</fullName>
    </submittedName>
</protein>
<organism evidence="1 2">
    <name type="scientific">Cryptolaemus montrouzieri</name>
    <dbReference type="NCBI Taxonomy" id="559131"/>
    <lineage>
        <taxon>Eukaryota</taxon>
        <taxon>Metazoa</taxon>
        <taxon>Ecdysozoa</taxon>
        <taxon>Arthropoda</taxon>
        <taxon>Hexapoda</taxon>
        <taxon>Insecta</taxon>
        <taxon>Pterygota</taxon>
        <taxon>Neoptera</taxon>
        <taxon>Endopterygota</taxon>
        <taxon>Coleoptera</taxon>
        <taxon>Polyphaga</taxon>
        <taxon>Cucujiformia</taxon>
        <taxon>Coccinelloidea</taxon>
        <taxon>Coccinellidae</taxon>
        <taxon>Scymninae</taxon>
        <taxon>Scymnini</taxon>
        <taxon>Cryptolaemus</taxon>
    </lineage>
</organism>
<comment type="caution">
    <text evidence="1">The sequence shown here is derived from an EMBL/GenBank/DDBJ whole genome shotgun (WGS) entry which is preliminary data.</text>
</comment>
<dbReference type="Proteomes" id="UP001516400">
    <property type="component" value="Unassembled WGS sequence"/>
</dbReference>
<dbReference type="EMBL" id="JABFTP020000144">
    <property type="protein sequence ID" value="KAL3282272.1"/>
    <property type="molecule type" value="Genomic_DNA"/>
</dbReference>
<accession>A0ABD2NUP3</accession>
<evidence type="ECO:0000313" key="2">
    <source>
        <dbReference type="Proteomes" id="UP001516400"/>
    </source>
</evidence>
<sequence length="94" mass="11004">MLVYFVSNKSEDHLISHGFRTRYATGSYLLPRMAKTVCQRCFTFLAPRAFNMLPLRLRNLVSINLFKKKVKKWLLSNPRSLMLSMVDIKNAPIR</sequence>
<keyword evidence="2" id="KW-1185">Reference proteome</keyword>
<reference evidence="1 2" key="1">
    <citation type="journal article" date="2021" name="BMC Biol.">
        <title>Horizontally acquired antibacterial genes associated with adaptive radiation of ladybird beetles.</title>
        <authorList>
            <person name="Li H.S."/>
            <person name="Tang X.F."/>
            <person name="Huang Y.H."/>
            <person name="Xu Z.Y."/>
            <person name="Chen M.L."/>
            <person name="Du X.Y."/>
            <person name="Qiu B.Y."/>
            <person name="Chen P.T."/>
            <person name="Zhang W."/>
            <person name="Slipinski A."/>
            <person name="Escalona H.E."/>
            <person name="Waterhouse R.M."/>
            <person name="Zwick A."/>
            <person name="Pang H."/>
        </authorList>
    </citation>
    <scope>NUCLEOTIDE SEQUENCE [LARGE SCALE GENOMIC DNA]</scope>
    <source>
        <strain evidence="1">SYSU2018</strain>
    </source>
</reference>
<gene>
    <name evidence="1" type="ORF">HHI36_005463</name>
</gene>